<feature type="compositionally biased region" description="Acidic residues" evidence="4">
    <location>
        <begin position="30"/>
        <end position="43"/>
    </location>
</feature>
<dbReference type="PANTHER" id="PTHR13486:SF2">
    <property type="entry name" value="SPLICING FACTOR C9ORF78"/>
    <property type="match status" value="1"/>
</dbReference>
<dbReference type="InterPro" id="IPR010756">
    <property type="entry name" value="Tls1-like"/>
</dbReference>
<organism evidence="5">
    <name type="scientific">Megafenestra aurita</name>
    <dbReference type="NCBI Taxonomy" id="2291010"/>
    <lineage>
        <taxon>Eukaryota</taxon>
        <taxon>Metazoa</taxon>
        <taxon>Ecdysozoa</taxon>
        <taxon>Arthropoda</taxon>
        <taxon>Crustacea</taxon>
        <taxon>Branchiopoda</taxon>
        <taxon>Diplostraca</taxon>
        <taxon>Cladocera</taxon>
        <taxon>Anomopoda</taxon>
        <taxon>Daphniidae</taxon>
        <taxon>Megafenestra</taxon>
    </lineage>
</organism>
<proteinExistence type="evidence at transcript level"/>
<evidence type="ECO:0000256" key="2">
    <source>
        <dbReference type="ARBA" id="ARBA00007643"/>
    </source>
</evidence>
<feature type="compositionally biased region" description="Polar residues" evidence="4">
    <location>
        <begin position="1"/>
        <end position="13"/>
    </location>
</feature>
<reference evidence="5" key="1">
    <citation type="submission" date="2018-08" db="EMBL/GenBank/DDBJ databases">
        <authorList>
            <person name="Cornetti L."/>
        </authorList>
    </citation>
    <scope>NUCLEOTIDE SEQUENCE</scope>
    <source>
        <strain evidence="5">CH-H-2</strain>
    </source>
</reference>
<evidence type="ECO:0000256" key="1">
    <source>
        <dbReference type="ARBA" id="ARBA00004123"/>
    </source>
</evidence>
<dbReference type="Pfam" id="PF07052">
    <property type="entry name" value="Hep_59"/>
    <property type="match status" value="1"/>
</dbReference>
<keyword evidence="3" id="KW-0539">Nucleus</keyword>
<dbReference type="GO" id="GO:0000398">
    <property type="term" value="P:mRNA splicing, via spliceosome"/>
    <property type="evidence" value="ECO:0007669"/>
    <property type="project" value="TreeGrafter"/>
</dbReference>
<protein>
    <submittedName>
        <fullName evidence="5">EOG090X0F7F</fullName>
    </submittedName>
</protein>
<comment type="subcellular location">
    <subcellularLocation>
        <location evidence="1">Nucleus</location>
    </subcellularLocation>
</comment>
<feature type="region of interest" description="Disordered" evidence="4">
    <location>
        <begin position="1"/>
        <end position="44"/>
    </location>
</feature>
<accession>A0A4Y7NHL3</accession>
<dbReference type="EMBL" id="LR023080">
    <property type="protein sequence ID" value="SVE92699.1"/>
    <property type="molecule type" value="mRNA"/>
</dbReference>
<evidence type="ECO:0000256" key="3">
    <source>
        <dbReference type="ARBA" id="ARBA00023242"/>
    </source>
</evidence>
<gene>
    <name evidence="5" type="primary">EOG090X0F7F</name>
</gene>
<dbReference type="GO" id="GO:0005681">
    <property type="term" value="C:spliceosomal complex"/>
    <property type="evidence" value="ECO:0007669"/>
    <property type="project" value="TreeGrafter"/>
</dbReference>
<comment type="similarity">
    <text evidence="2">Belongs to the TLS1 family.</text>
</comment>
<feature type="region of interest" description="Disordered" evidence="4">
    <location>
        <begin position="249"/>
        <end position="296"/>
    </location>
</feature>
<sequence length="308" mass="34900">MSESDQLSVNQTFKFKKPNRKPLRQRKSSDDEEDAAVDSEEQDILSKLEETKELQKLRQRPHGISAVALAIGKRITIEEEVTVSDPFKVTTGGMADMKAVKAGKPSSSVDDAYETGIGTQFSVETNTRDEDAEMMKYIEEQLAKRKGLMKEEDDKSNKYLTPEEIAFSSVPEYLRMKSSVQSEEMLSNQMLSGIPEVDLGIEAKIKNIEATEDAKQKLLQERLRKKDGPSMFVPTNMAVNFVQHNRFNIEESGPPRKKRADAVSVKPAVNVPVEPPARKVEHQGGGKKEHDKASDDFYFEKFRRQFRR</sequence>
<dbReference type="PANTHER" id="PTHR13486">
    <property type="entry name" value="TELOMERE LENGTH AND SILENCING PROTEIN 1 TLS1 FAMILY MEMBER"/>
    <property type="match status" value="1"/>
</dbReference>
<name>A0A4Y7NHL3_9CRUS</name>
<feature type="compositionally biased region" description="Basic residues" evidence="4">
    <location>
        <begin position="14"/>
        <end position="26"/>
    </location>
</feature>
<feature type="compositionally biased region" description="Basic and acidic residues" evidence="4">
    <location>
        <begin position="276"/>
        <end position="296"/>
    </location>
</feature>
<evidence type="ECO:0000256" key="4">
    <source>
        <dbReference type="SAM" id="MobiDB-lite"/>
    </source>
</evidence>
<dbReference type="AlphaFoldDB" id="A0A4Y7NHL3"/>
<evidence type="ECO:0000313" key="5">
    <source>
        <dbReference type="EMBL" id="SVE92699.1"/>
    </source>
</evidence>